<reference evidence="1 2" key="1">
    <citation type="journal article" date="2015" name="Stand. Genomic Sci.">
        <title>Genomic Encyclopedia of Bacterial and Archaeal Type Strains, Phase III: the genomes of soil and plant-associated and newly described type strains.</title>
        <authorList>
            <person name="Whitman W.B."/>
            <person name="Woyke T."/>
            <person name="Klenk H.P."/>
            <person name="Zhou Y."/>
            <person name="Lilburn T.G."/>
            <person name="Beck B.J."/>
            <person name="De Vos P."/>
            <person name="Vandamme P."/>
            <person name="Eisen J.A."/>
            <person name="Garrity G."/>
            <person name="Hugenholtz P."/>
            <person name="Kyrpides N.C."/>
        </authorList>
    </citation>
    <scope>NUCLEOTIDE SEQUENCE [LARGE SCALE GENOMIC DNA]</scope>
    <source>
        <strain evidence="1 2">VKM Ac-2538</strain>
    </source>
</reference>
<dbReference type="Proteomes" id="UP000295818">
    <property type="component" value="Unassembled WGS sequence"/>
</dbReference>
<proteinExistence type="predicted"/>
<keyword evidence="2" id="KW-1185">Reference proteome</keyword>
<organism evidence="1 2">
    <name type="scientific">Kribbella orskensis</name>
    <dbReference type="NCBI Taxonomy" id="2512216"/>
    <lineage>
        <taxon>Bacteria</taxon>
        <taxon>Bacillati</taxon>
        <taxon>Actinomycetota</taxon>
        <taxon>Actinomycetes</taxon>
        <taxon>Propionibacteriales</taxon>
        <taxon>Kribbellaceae</taxon>
        <taxon>Kribbella</taxon>
    </lineage>
</organism>
<accession>A0ABY2BM73</accession>
<evidence type="ECO:0000313" key="1">
    <source>
        <dbReference type="EMBL" id="TCO24371.1"/>
    </source>
</evidence>
<sequence>MNVRGYRVLQWDGGFDCLWSSSGGARYRGEGFDGLSLTPGTDWMPGDLEFLDDLPGLRYLDVSAKLSNDLEAFRVRHA</sequence>
<evidence type="ECO:0000313" key="2">
    <source>
        <dbReference type="Proteomes" id="UP000295818"/>
    </source>
</evidence>
<dbReference type="EMBL" id="SLWM01000005">
    <property type="protein sequence ID" value="TCO24371.1"/>
    <property type="molecule type" value="Genomic_DNA"/>
</dbReference>
<comment type="caution">
    <text evidence="1">The sequence shown here is derived from an EMBL/GenBank/DDBJ whole genome shotgun (WGS) entry which is preliminary data.</text>
</comment>
<protein>
    <submittedName>
        <fullName evidence="1">Uncharacterized protein</fullName>
    </submittedName>
</protein>
<gene>
    <name evidence="1" type="ORF">EV644_105405</name>
</gene>
<name>A0ABY2BM73_9ACTN</name>